<dbReference type="AlphaFoldDB" id="A0ABD3SPP2"/>
<evidence type="ECO:0008006" key="11">
    <source>
        <dbReference type="Google" id="ProtNLM"/>
    </source>
</evidence>
<evidence type="ECO:0000256" key="3">
    <source>
        <dbReference type="ARBA" id="ARBA00022692"/>
    </source>
</evidence>
<gene>
    <name evidence="9" type="ORF">ACHAXA_006265</name>
</gene>
<keyword evidence="6 8" id="KW-0472">Membrane</keyword>
<comment type="subcellular location">
    <subcellularLocation>
        <location evidence="1">Membrane</location>
        <topology evidence="1">Single-pass type IV membrane protein</topology>
    </subcellularLocation>
</comment>
<evidence type="ECO:0000256" key="2">
    <source>
        <dbReference type="ARBA" id="ARBA00022448"/>
    </source>
</evidence>
<feature type="compositionally biased region" description="Low complexity" evidence="7">
    <location>
        <begin position="127"/>
        <end position="137"/>
    </location>
</feature>
<keyword evidence="10" id="KW-1185">Reference proteome</keyword>
<dbReference type="Gene3D" id="1.20.5.110">
    <property type="match status" value="1"/>
</dbReference>
<dbReference type="GO" id="GO:0015031">
    <property type="term" value="P:protein transport"/>
    <property type="evidence" value="ECO:0007669"/>
    <property type="project" value="UniProtKB-KW"/>
</dbReference>
<dbReference type="PANTHER" id="PTHR21230:SF26">
    <property type="entry name" value="VESICLE TRANSPORT THROUGH INTERACTION WITH T-SNARES HOMOLOG 1A"/>
    <property type="match status" value="1"/>
</dbReference>
<keyword evidence="2" id="KW-0813">Transport</keyword>
<feature type="compositionally biased region" description="Gly residues" evidence="7">
    <location>
        <begin position="95"/>
        <end position="116"/>
    </location>
</feature>
<keyword evidence="4" id="KW-0653">Protein transport</keyword>
<keyword evidence="3 8" id="KW-0812">Transmembrane</keyword>
<evidence type="ECO:0000256" key="8">
    <source>
        <dbReference type="SAM" id="Phobius"/>
    </source>
</evidence>
<name>A0ABD3SPP2_9STRA</name>
<proteinExistence type="predicted"/>
<evidence type="ECO:0000256" key="7">
    <source>
        <dbReference type="SAM" id="MobiDB-lite"/>
    </source>
</evidence>
<keyword evidence="5 8" id="KW-1133">Transmembrane helix</keyword>
<comment type="caution">
    <text evidence="9">The sequence shown here is derived from an EMBL/GenBank/DDBJ whole genome shotgun (WGS) entry which is preliminary data.</text>
</comment>
<protein>
    <recommendedName>
        <fullName evidence="11">t-SNARE coiled-coil homology domain-containing protein</fullName>
    </recommendedName>
</protein>
<dbReference type="GO" id="GO:0016020">
    <property type="term" value="C:membrane"/>
    <property type="evidence" value="ECO:0007669"/>
    <property type="project" value="UniProtKB-SubCell"/>
</dbReference>
<dbReference type="GO" id="GO:0005737">
    <property type="term" value="C:cytoplasm"/>
    <property type="evidence" value="ECO:0007669"/>
    <property type="project" value="UniProtKB-ARBA"/>
</dbReference>
<accession>A0ABD3SPP2</accession>
<sequence length="253" mass="27366">MSSSSMSYADYEREYNSHLSRVRYHLARSATATTTSSDVAQCEGSLREARKCANAMLGLAEVDGDPFKVMDSRNRIDRDVVPLEAEVTRRRRGGGDGGGRGGGGGGVGGGRGGRSGLFGDAAVGRLPPSSSSYAPPSIGMDDDDVESSGGSMTMMDGGIRMEESERLLREAQSLCAESEQIGNTTLENMGRQREQIERAGGLIERSIENTRMASQIMKEMARRALKNKIFLYCVIGVLLFANGAMIVHLWRRK</sequence>
<dbReference type="EMBL" id="JALLPB020000025">
    <property type="protein sequence ID" value="KAL3826237.1"/>
    <property type="molecule type" value="Genomic_DNA"/>
</dbReference>
<feature type="region of interest" description="Disordered" evidence="7">
    <location>
        <begin position="88"/>
        <end position="149"/>
    </location>
</feature>
<reference evidence="9 10" key="1">
    <citation type="submission" date="2024-10" db="EMBL/GenBank/DDBJ databases">
        <title>Updated reference genomes for cyclostephanoid diatoms.</title>
        <authorList>
            <person name="Roberts W.R."/>
            <person name="Alverson A.J."/>
        </authorList>
    </citation>
    <scope>NUCLEOTIDE SEQUENCE [LARGE SCALE GENOMIC DNA]</scope>
    <source>
        <strain evidence="9 10">AJA228-03</strain>
    </source>
</reference>
<evidence type="ECO:0000313" key="10">
    <source>
        <dbReference type="Proteomes" id="UP001530377"/>
    </source>
</evidence>
<evidence type="ECO:0000256" key="4">
    <source>
        <dbReference type="ARBA" id="ARBA00022927"/>
    </source>
</evidence>
<feature type="transmembrane region" description="Helical" evidence="8">
    <location>
        <begin position="229"/>
        <end position="250"/>
    </location>
</feature>
<evidence type="ECO:0000256" key="6">
    <source>
        <dbReference type="ARBA" id="ARBA00023136"/>
    </source>
</evidence>
<dbReference type="Proteomes" id="UP001530377">
    <property type="component" value="Unassembled WGS sequence"/>
</dbReference>
<dbReference type="PANTHER" id="PTHR21230">
    <property type="entry name" value="VESICLE TRANSPORT V-SNARE PROTEIN VTI1-RELATED"/>
    <property type="match status" value="1"/>
</dbReference>
<evidence type="ECO:0000256" key="1">
    <source>
        <dbReference type="ARBA" id="ARBA00004211"/>
    </source>
</evidence>
<evidence type="ECO:0000256" key="5">
    <source>
        <dbReference type="ARBA" id="ARBA00022989"/>
    </source>
</evidence>
<evidence type="ECO:0000313" key="9">
    <source>
        <dbReference type="EMBL" id="KAL3826237.1"/>
    </source>
</evidence>
<organism evidence="9 10">
    <name type="scientific">Cyclostephanos tholiformis</name>
    <dbReference type="NCBI Taxonomy" id="382380"/>
    <lineage>
        <taxon>Eukaryota</taxon>
        <taxon>Sar</taxon>
        <taxon>Stramenopiles</taxon>
        <taxon>Ochrophyta</taxon>
        <taxon>Bacillariophyta</taxon>
        <taxon>Coscinodiscophyceae</taxon>
        <taxon>Thalassiosirophycidae</taxon>
        <taxon>Stephanodiscales</taxon>
        <taxon>Stephanodiscaceae</taxon>
        <taxon>Cyclostephanos</taxon>
    </lineage>
</organism>
<dbReference type="SUPFAM" id="SSF58038">
    <property type="entry name" value="SNARE fusion complex"/>
    <property type="match status" value="1"/>
</dbReference>